<dbReference type="CDD" id="cd02440">
    <property type="entry name" value="AdoMet_MTases"/>
    <property type="match status" value="1"/>
</dbReference>
<evidence type="ECO:0000259" key="1">
    <source>
        <dbReference type="Pfam" id="PF13847"/>
    </source>
</evidence>
<protein>
    <submittedName>
        <fullName evidence="2">S-adenosyl-L-methionine-dependent methyltransferase,Methyltransferase domain</fullName>
    </submittedName>
</protein>
<dbReference type="Gene3D" id="3.40.50.150">
    <property type="entry name" value="Vaccinia Virus protein VP39"/>
    <property type="match status" value="1"/>
</dbReference>
<dbReference type="GO" id="GO:0008168">
    <property type="term" value="F:methyltransferase activity"/>
    <property type="evidence" value="ECO:0007669"/>
    <property type="project" value="UniProtKB-KW"/>
</dbReference>
<dbReference type="Pfam" id="PF13847">
    <property type="entry name" value="Methyltransf_31"/>
    <property type="match status" value="1"/>
</dbReference>
<dbReference type="AlphaFoldDB" id="A0A5E4M4E7"/>
<keyword evidence="3" id="KW-1185">Reference proteome</keyword>
<dbReference type="EMBL" id="CABPRJ010000056">
    <property type="protein sequence ID" value="VVC26994.1"/>
    <property type="molecule type" value="Genomic_DNA"/>
</dbReference>
<evidence type="ECO:0000313" key="3">
    <source>
        <dbReference type="Proteomes" id="UP000325440"/>
    </source>
</evidence>
<dbReference type="GO" id="GO:0032259">
    <property type="term" value="P:methylation"/>
    <property type="evidence" value="ECO:0007669"/>
    <property type="project" value="UniProtKB-KW"/>
</dbReference>
<feature type="domain" description="Methyltransferase" evidence="1">
    <location>
        <begin position="32"/>
        <end position="139"/>
    </location>
</feature>
<gene>
    <name evidence="2" type="ORF">CINCED_3A022699</name>
</gene>
<dbReference type="InterPro" id="IPR029063">
    <property type="entry name" value="SAM-dependent_MTases_sf"/>
</dbReference>
<name>A0A5E4M4E7_9HEMI</name>
<reference evidence="2 3" key="1">
    <citation type="submission" date="2019-08" db="EMBL/GenBank/DDBJ databases">
        <authorList>
            <person name="Alioto T."/>
            <person name="Alioto T."/>
            <person name="Gomez Garrido J."/>
        </authorList>
    </citation>
    <scope>NUCLEOTIDE SEQUENCE [LARGE SCALE GENOMIC DNA]</scope>
</reference>
<sequence length="266" mass="30773">MDCPELYINANSLQRIDAKDVLERWIGKMIWKSNEIVLDLGCGPGDVTSDILYPFLKNKIELLVAVDKSKQMVEFAKRNYGCSKINFKVLDIENVNDCTFNSCGFNKIFSFYCLHWIQNKLDALVNMHLMLKNSGEILVYFLLVNPVVELYKCMDEEWKKYVPDIIQKAQTIYSEEEVKLLFIKAGFKVISIESSIKKHTYPDFTSFLNAIKPVDDMYNILSPHLHDRYSIHVKDKIYEKQLVDICPTTGKATHSYIPITVHAVKN</sequence>
<evidence type="ECO:0000313" key="2">
    <source>
        <dbReference type="EMBL" id="VVC26994.1"/>
    </source>
</evidence>
<organism evidence="2 3">
    <name type="scientific">Cinara cedri</name>
    <dbReference type="NCBI Taxonomy" id="506608"/>
    <lineage>
        <taxon>Eukaryota</taxon>
        <taxon>Metazoa</taxon>
        <taxon>Ecdysozoa</taxon>
        <taxon>Arthropoda</taxon>
        <taxon>Hexapoda</taxon>
        <taxon>Insecta</taxon>
        <taxon>Pterygota</taxon>
        <taxon>Neoptera</taxon>
        <taxon>Paraneoptera</taxon>
        <taxon>Hemiptera</taxon>
        <taxon>Sternorrhyncha</taxon>
        <taxon>Aphidomorpha</taxon>
        <taxon>Aphidoidea</taxon>
        <taxon>Aphididae</taxon>
        <taxon>Lachninae</taxon>
        <taxon>Cinara</taxon>
    </lineage>
</organism>
<dbReference type="PANTHER" id="PTHR43861">
    <property type="entry name" value="TRANS-ACONITATE 2-METHYLTRANSFERASE-RELATED"/>
    <property type="match status" value="1"/>
</dbReference>
<dbReference type="PANTHER" id="PTHR43861:SF1">
    <property type="entry name" value="TRANS-ACONITATE 2-METHYLTRANSFERASE"/>
    <property type="match status" value="1"/>
</dbReference>
<dbReference type="OrthoDB" id="66144at2759"/>
<dbReference type="InterPro" id="IPR025714">
    <property type="entry name" value="Methyltranfer_dom"/>
</dbReference>
<dbReference type="Proteomes" id="UP000325440">
    <property type="component" value="Unassembled WGS sequence"/>
</dbReference>
<keyword evidence="2" id="KW-0489">Methyltransferase</keyword>
<dbReference type="SUPFAM" id="SSF53335">
    <property type="entry name" value="S-adenosyl-L-methionine-dependent methyltransferases"/>
    <property type="match status" value="1"/>
</dbReference>
<accession>A0A5E4M4E7</accession>
<keyword evidence="2" id="KW-0808">Transferase</keyword>
<proteinExistence type="predicted"/>